<feature type="region of interest" description="Disordered" evidence="1">
    <location>
        <begin position="471"/>
        <end position="497"/>
    </location>
</feature>
<protein>
    <submittedName>
        <fullName evidence="2">Uncharacterized protein</fullName>
    </submittedName>
</protein>
<dbReference type="AlphaFoldDB" id="A0AAD1XRH9"/>
<feature type="region of interest" description="Disordered" evidence="1">
    <location>
        <begin position="569"/>
        <end position="642"/>
    </location>
</feature>
<evidence type="ECO:0000256" key="1">
    <source>
        <dbReference type="SAM" id="MobiDB-lite"/>
    </source>
</evidence>
<keyword evidence="3" id="KW-1185">Reference proteome</keyword>
<dbReference type="Proteomes" id="UP001295684">
    <property type="component" value="Unassembled WGS sequence"/>
</dbReference>
<organism evidence="2 3">
    <name type="scientific">Euplotes crassus</name>
    <dbReference type="NCBI Taxonomy" id="5936"/>
    <lineage>
        <taxon>Eukaryota</taxon>
        <taxon>Sar</taxon>
        <taxon>Alveolata</taxon>
        <taxon>Ciliophora</taxon>
        <taxon>Intramacronucleata</taxon>
        <taxon>Spirotrichea</taxon>
        <taxon>Hypotrichia</taxon>
        <taxon>Euplotida</taxon>
        <taxon>Euplotidae</taxon>
        <taxon>Moneuplotes</taxon>
    </lineage>
</organism>
<feature type="region of interest" description="Disordered" evidence="1">
    <location>
        <begin position="70"/>
        <end position="98"/>
    </location>
</feature>
<name>A0AAD1XRH9_EUPCR</name>
<dbReference type="EMBL" id="CAMPGE010019006">
    <property type="protein sequence ID" value="CAI2377371.1"/>
    <property type="molecule type" value="Genomic_DNA"/>
</dbReference>
<feature type="compositionally biased region" description="Basic residues" evidence="1">
    <location>
        <begin position="576"/>
        <end position="590"/>
    </location>
</feature>
<reference evidence="2" key="1">
    <citation type="submission" date="2023-07" db="EMBL/GenBank/DDBJ databases">
        <authorList>
            <consortium name="AG Swart"/>
            <person name="Singh M."/>
            <person name="Singh A."/>
            <person name="Seah K."/>
            <person name="Emmerich C."/>
        </authorList>
    </citation>
    <scope>NUCLEOTIDE SEQUENCE</scope>
    <source>
        <strain evidence="2">DP1</strain>
    </source>
</reference>
<feature type="compositionally biased region" description="Basic and acidic residues" evidence="1">
    <location>
        <begin position="619"/>
        <end position="636"/>
    </location>
</feature>
<evidence type="ECO:0000313" key="2">
    <source>
        <dbReference type="EMBL" id="CAI2377371.1"/>
    </source>
</evidence>
<feature type="compositionally biased region" description="Low complexity" evidence="1">
    <location>
        <begin position="602"/>
        <end position="611"/>
    </location>
</feature>
<proteinExistence type="predicted"/>
<accession>A0AAD1XRH9</accession>
<evidence type="ECO:0000313" key="3">
    <source>
        <dbReference type="Proteomes" id="UP001295684"/>
    </source>
</evidence>
<feature type="compositionally biased region" description="Acidic residues" evidence="1">
    <location>
        <begin position="70"/>
        <end position="95"/>
    </location>
</feature>
<gene>
    <name evidence="2" type="ORF">ECRASSUSDP1_LOCUS18755</name>
</gene>
<feature type="compositionally biased region" description="Basic and acidic residues" evidence="1">
    <location>
        <begin position="479"/>
        <end position="488"/>
    </location>
</feature>
<comment type="caution">
    <text evidence="2">The sequence shown here is derived from an EMBL/GenBank/DDBJ whole genome shotgun (WGS) entry which is preliminary data.</text>
</comment>
<sequence>MFIEPPDTEKKQLEGIDKEVLQTKQMAEISNCIKHLIPNSTITVKDFPSDEKQEVCQMDKTDQEIEELYEEGDIYEDEDDDDLYEDEEDFPEPQPEDANLLKDKNVHYYQNGKETFAIKKMPGKKVTPEENPKQNKELLQNPGMNISTLEELTRFKKKQKELNDTLEEIYLNNLDYPQVEDRLFNPEFLGFLEEVSKRKKQERKIQEARMKDRKIPEERKEIEYKGLDYLLTEILRKASEYLSSKSESITRRAHVEENNNHFLNEVNGKIKGKMFAKTVRQAYSSIIIQNPTSSIIQQFREAPSAYIFFVHELIQAFIDICNSSTMLYKIFDKLKKHFWADTPGGVNSSPLQNNIKDKVNVETEHLALFYYHILRENATRKIMKSAKQTLEDDKITLQEYKIFITIIEIYKKVYLHCKNCYNKALIKTRFENKGKAYKGMQGKGCMDKNCPNCHRRVMNAEQVMAREKAEECNYSQEESASKKPDEAKNTAVDSYDDEYDDLMDEEEESSDDEYDQTYNITQVFPEELKAYSEMMNRILSKIKHNEKVMKKMNDLSVDDLVSIIEEKEKGCEDKSSKKKKKKKKNKKKKGTDKEPNFEEQIDQIPIEIPPDLVQVKVGPKKDKNKATTKQDKDPAKPAEIYDLDNESLDEEELFSEIRRRLEDCIPKSKKLIPNFSKDWILVLRQRLQV</sequence>